<feature type="region of interest" description="Disordered" evidence="1">
    <location>
        <begin position="758"/>
        <end position="792"/>
    </location>
</feature>
<organism evidence="2 3">
    <name type="scientific">Drechslerella stenobrocha 248</name>
    <dbReference type="NCBI Taxonomy" id="1043628"/>
    <lineage>
        <taxon>Eukaryota</taxon>
        <taxon>Fungi</taxon>
        <taxon>Dikarya</taxon>
        <taxon>Ascomycota</taxon>
        <taxon>Pezizomycotina</taxon>
        <taxon>Orbiliomycetes</taxon>
        <taxon>Orbiliales</taxon>
        <taxon>Orbiliaceae</taxon>
        <taxon>Drechslerella</taxon>
    </lineage>
</organism>
<feature type="compositionally biased region" description="Low complexity" evidence="1">
    <location>
        <begin position="168"/>
        <end position="180"/>
    </location>
</feature>
<dbReference type="AlphaFoldDB" id="W7IFB6"/>
<name>W7IFB6_9PEZI</name>
<feature type="compositionally biased region" description="Basic and acidic residues" evidence="1">
    <location>
        <begin position="693"/>
        <end position="705"/>
    </location>
</feature>
<feature type="region of interest" description="Disordered" evidence="1">
    <location>
        <begin position="1"/>
        <end position="104"/>
    </location>
</feature>
<feature type="region of interest" description="Disordered" evidence="1">
    <location>
        <begin position="819"/>
        <end position="889"/>
    </location>
</feature>
<dbReference type="Proteomes" id="UP000024837">
    <property type="component" value="Unassembled WGS sequence"/>
</dbReference>
<accession>W7IFB6</accession>
<feature type="compositionally biased region" description="Pro residues" evidence="1">
    <location>
        <begin position="287"/>
        <end position="302"/>
    </location>
</feature>
<dbReference type="OrthoDB" id="5408512at2759"/>
<protein>
    <submittedName>
        <fullName evidence="2">Uncharacterized protein</fullName>
    </submittedName>
</protein>
<proteinExistence type="predicted"/>
<feature type="compositionally biased region" description="Low complexity" evidence="1">
    <location>
        <begin position="244"/>
        <end position="253"/>
    </location>
</feature>
<feature type="compositionally biased region" description="Basic and acidic residues" evidence="1">
    <location>
        <begin position="879"/>
        <end position="889"/>
    </location>
</feature>
<feature type="region of interest" description="Disordered" evidence="1">
    <location>
        <begin position="693"/>
        <end position="746"/>
    </location>
</feature>
<feature type="region of interest" description="Disordered" evidence="1">
    <location>
        <begin position="135"/>
        <end position="344"/>
    </location>
</feature>
<gene>
    <name evidence="2" type="ORF">DRE_03000</name>
</gene>
<feature type="compositionally biased region" description="Basic and acidic residues" evidence="1">
    <location>
        <begin position="35"/>
        <end position="54"/>
    </location>
</feature>
<evidence type="ECO:0000313" key="3">
    <source>
        <dbReference type="Proteomes" id="UP000024837"/>
    </source>
</evidence>
<evidence type="ECO:0000313" key="2">
    <source>
        <dbReference type="EMBL" id="EWC47800.1"/>
    </source>
</evidence>
<keyword evidence="3" id="KW-1185">Reference proteome</keyword>
<reference evidence="2 3" key="1">
    <citation type="submission" date="2013-05" db="EMBL/GenBank/DDBJ databases">
        <title>Drechslerella stenobrocha genome reveals carnivorous origination and mechanical trapping mechanism of predatory fungi.</title>
        <authorList>
            <person name="Liu X."/>
            <person name="Zhang W."/>
            <person name="Liu K."/>
        </authorList>
    </citation>
    <scope>NUCLEOTIDE SEQUENCE [LARGE SCALE GENOMIC DNA]</scope>
    <source>
        <strain evidence="2 3">248</strain>
    </source>
</reference>
<feature type="region of interest" description="Disordered" evidence="1">
    <location>
        <begin position="625"/>
        <end position="654"/>
    </location>
</feature>
<dbReference type="HOGENOM" id="CLU_308589_0_0_1"/>
<sequence>MPASEHKRHSARAPTVPFQMVTRRRGAQARSSGGSDEHAMPPEELASAREKEPSLEATAPPTHVGIDDDDSEYEPHVDGSEQFAGESAAGETPRRSSRVVPRKVVQAAKKPTLIIKFRIPPDMLSQFDVSPVEPFEHQAEELSSPISRSKRAKPVTTDESTQPPSSAPPVADAAAEESPVGTPVARQKRQRKPKVETITNTDEAGAADPVSPEEERPVKRRRKTKVDGPVVETAPTSPTPVVPEPTTAAVPPSLAATPVPAERPSSPAVIRPIEANGDPDQQAPTEPDTPTPAPTPAPAPEDPPQKRRGRPPKSELLKRRLNKPLTALTTAPAPPPAGPLMSKFRAGMPQGLQMLDFISLAQHTRDKNLLAKKKPMKRLIKRGYRVEHRVTREWCTQRNQRLAGQQRKLDRHLRRANAGLLDQTINLVQNSQDYLSEKGPAAPFWLEGLRVSEEHRKKLIAQAEYRRDIDIELAESNLERNLYLRRRQFASEVVGALERLAAQKACISRAIIAFYKDHPDEVDAIIERCELSGDHTEAAIIDAACESEGFDFDAEMSKIESACGFGLGNPLLFSDRNAMDLDDDIPPVVVPAEGGGGEETDQLPVSDENAMDVDEEVPPVVLSAEREDIEEKEATPLPSEELVEREPTEEPQQTADLEALVGYAGQEIDAMKEQAVQEGCLDVLAFAAAERDPLPKKDPLPKMSEEPAMTPVQPSPAPSDYARIPTSSMSPPPSFAGSGSADEKSSIRAVEELVEPGFALSGPAPPPDVLKPSSLYQEPELRSRFTGSGDSRRWTESRMFPVVERPVFSPLQTHHHYLPGVSPPPIHGAGSNVPLPPPSAMPSPGRLLPSPVPTTRFPAAYQAVSGRSPSPSIFNPLPHDPRYRGEQGR</sequence>
<dbReference type="EMBL" id="KI966408">
    <property type="protein sequence ID" value="EWC47800.1"/>
    <property type="molecule type" value="Genomic_DNA"/>
</dbReference>
<evidence type="ECO:0000256" key="1">
    <source>
        <dbReference type="SAM" id="MobiDB-lite"/>
    </source>
</evidence>
<feature type="compositionally biased region" description="Basic residues" evidence="1">
    <location>
        <begin position="1"/>
        <end position="11"/>
    </location>
</feature>